<feature type="region of interest" description="Disordered" evidence="1">
    <location>
        <begin position="44"/>
        <end position="66"/>
    </location>
</feature>
<keyword evidence="3" id="KW-1185">Reference proteome</keyword>
<dbReference type="RefSeq" id="XP_046016072.1">
    <property type="nucleotide sequence ID" value="XM_046156592.1"/>
</dbReference>
<proteinExistence type="predicted"/>
<accession>A0A9P8YDE4</accession>
<dbReference type="Proteomes" id="UP000756346">
    <property type="component" value="Unassembled WGS sequence"/>
</dbReference>
<dbReference type="AlphaFoldDB" id="A0A9P8YDE4"/>
<evidence type="ECO:0000313" key="2">
    <source>
        <dbReference type="EMBL" id="KAH7035979.1"/>
    </source>
</evidence>
<evidence type="ECO:0000313" key="3">
    <source>
        <dbReference type="Proteomes" id="UP000756346"/>
    </source>
</evidence>
<gene>
    <name evidence="2" type="ORF">B0I36DRAFT_347686</name>
</gene>
<dbReference type="EMBL" id="JAGTJQ010000003">
    <property type="protein sequence ID" value="KAH7035979.1"/>
    <property type="molecule type" value="Genomic_DNA"/>
</dbReference>
<reference evidence="2" key="1">
    <citation type="journal article" date="2021" name="Nat. Commun.">
        <title>Genetic determinants of endophytism in the Arabidopsis root mycobiome.</title>
        <authorList>
            <person name="Mesny F."/>
            <person name="Miyauchi S."/>
            <person name="Thiergart T."/>
            <person name="Pickel B."/>
            <person name="Atanasova L."/>
            <person name="Karlsson M."/>
            <person name="Huettel B."/>
            <person name="Barry K.W."/>
            <person name="Haridas S."/>
            <person name="Chen C."/>
            <person name="Bauer D."/>
            <person name="Andreopoulos W."/>
            <person name="Pangilinan J."/>
            <person name="LaButti K."/>
            <person name="Riley R."/>
            <person name="Lipzen A."/>
            <person name="Clum A."/>
            <person name="Drula E."/>
            <person name="Henrissat B."/>
            <person name="Kohler A."/>
            <person name="Grigoriev I.V."/>
            <person name="Martin F.M."/>
            <person name="Hacquard S."/>
        </authorList>
    </citation>
    <scope>NUCLEOTIDE SEQUENCE</scope>
    <source>
        <strain evidence="2">MPI-CAGE-CH-0230</strain>
    </source>
</reference>
<evidence type="ECO:0000256" key="1">
    <source>
        <dbReference type="SAM" id="MobiDB-lite"/>
    </source>
</evidence>
<protein>
    <submittedName>
        <fullName evidence="2">Uncharacterized protein</fullName>
    </submittedName>
</protein>
<comment type="caution">
    <text evidence="2">The sequence shown here is derived from an EMBL/GenBank/DDBJ whole genome shotgun (WGS) entry which is preliminary data.</text>
</comment>
<organism evidence="2 3">
    <name type="scientific">Microdochium trichocladiopsis</name>
    <dbReference type="NCBI Taxonomy" id="1682393"/>
    <lineage>
        <taxon>Eukaryota</taxon>
        <taxon>Fungi</taxon>
        <taxon>Dikarya</taxon>
        <taxon>Ascomycota</taxon>
        <taxon>Pezizomycotina</taxon>
        <taxon>Sordariomycetes</taxon>
        <taxon>Xylariomycetidae</taxon>
        <taxon>Xylariales</taxon>
        <taxon>Microdochiaceae</taxon>
        <taxon>Microdochium</taxon>
    </lineage>
</organism>
<feature type="compositionally biased region" description="Polar residues" evidence="1">
    <location>
        <begin position="44"/>
        <end position="60"/>
    </location>
</feature>
<dbReference type="GeneID" id="70186138"/>
<name>A0A9P8YDE4_9PEZI</name>
<sequence length="133" mass="14451">MARPRDLHKGSPKRGAWLVDEVLLAVLLAYLGAGMVVECLQPVPTQDSSSRAPAGSQSTPGGAGTQFPANLVRMCIDSQTKEPQFLTADPEYGVTVDTDNVRRIYGIMRTPQEYHVALSRGMADYAMPWLCPS</sequence>